<evidence type="ECO:0000256" key="8">
    <source>
        <dbReference type="ARBA" id="ARBA00023065"/>
    </source>
</evidence>
<evidence type="ECO:0000256" key="3">
    <source>
        <dbReference type="ARBA" id="ARBA00022448"/>
    </source>
</evidence>
<evidence type="ECO:0000256" key="7">
    <source>
        <dbReference type="ARBA" id="ARBA00023053"/>
    </source>
</evidence>
<feature type="transmembrane region" description="Helical" evidence="12">
    <location>
        <begin position="387"/>
        <end position="408"/>
    </location>
</feature>
<keyword evidence="10" id="KW-0739">Sodium transport</keyword>
<dbReference type="GO" id="GO:0006814">
    <property type="term" value="P:sodium ion transport"/>
    <property type="evidence" value="ECO:0007669"/>
    <property type="project" value="UniProtKB-KW"/>
</dbReference>
<keyword evidence="5 12" id="KW-0812">Transmembrane</keyword>
<accession>A0A2T1N771</accession>
<dbReference type="RefSeq" id="WP_106679752.1">
    <property type="nucleotide sequence ID" value="NZ_JACHWV010000004.1"/>
</dbReference>
<feature type="transmembrane region" description="Helical" evidence="12">
    <location>
        <begin position="500"/>
        <end position="518"/>
    </location>
</feature>
<dbReference type="GO" id="GO:0015293">
    <property type="term" value="F:symporter activity"/>
    <property type="evidence" value="ECO:0007669"/>
    <property type="project" value="TreeGrafter"/>
</dbReference>
<evidence type="ECO:0000256" key="4">
    <source>
        <dbReference type="ARBA" id="ARBA00022475"/>
    </source>
</evidence>
<feature type="transmembrane region" description="Helical" evidence="12">
    <location>
        <begin position="547"/>
        <end position="567"/>
    </location>
</feature>
<feature type="transmembrane region" description="Helical" evidence="12">
    <location>
        <begin position="414"/>
        <end position="438"/>
    </location>
</feature>
<evidence type="ECO:0000256" key="10">
    <source>
        <dbReference type="ARBA" id="ARBA00023201"/>
    </source>
</evidence>
<proteinExistence type="inferred from homology"/>
<keyword evidence="9 12" id="KW-0472">Membrane</keyword>
<feature type="transmembrane region" description="Helical" evidence="12">
    <location>
        <begin position="336"/>
        <end position="354"/>
    </location>
</feature>
<dbReference type="InterPro" id="IPR051163">
    <property type="entry name" value="Sodium:Solute_Symporter_SSF"/>
</dbReference>
<sequence>MNWLDYTIIIVYLIGFVAMGYFFKENKDSKDYFLGGKSLGWFPLSLSTMATQLSAISFISAPAFVGLKANGGLKWLTFEFGVPLAMIGIMFFIIPPLYKSGIVSIYEYLERRFSKSTRKLISVVFQISRALGTGVMVFTMALIIQAVVGISFHWTLIIISIVTLIYSYQGGMKAVVWGDAIQMIILFSGLIICLIVGYSLMEDTGTFTGFNSERLQVIDLSNLGIFQGEEYGFWPMLLGGLFLYLSYYGTDQTQAQRLLSAKDEGTIRKLLMANGLLRFPVVLVYCIMGLIIGYLVSNIPEFYQSIQETTRVHYPAEYAASGIKPDLMMPVFITKYLPNGLIGILMVGILSAAMSSLSSTINSLSAVTIEDFFNSGKNKLSEKRYMVLSKGLVVFWGVVCILAAYLFGNSQSTVIELINAITSLFYGPILAAFVIAIFLKKVNHIGMNAAIITSVAVNLIFKYLPELVYFFTQGQFYSGQGSIHLALADLGYNNVPDIFWIWYNLTGFIIAILVAVLVSKLTHKIPAKQIEMDYKVSFKDLFKKESIILISFFVFILVISSFLPNILS</sequence>
<dbReference type="Proteomes" id="UP000238430">
    <property type="component" value="Unassembled WGS sequence"/>
</dbReference>
<feature type="transmembrane region" description="Helical" evidence="12">
    <location>
        <begin position="6"/>
        <end position="23"/>
    </location>
</feature>
<gene>
    <name evidence="13" type="ORF">C7H61_10915</name>
</gene>
<feature type="transmembrane region" description="Helical" evidence="12">
    <location>
        <begin position="150"/>
        <end position="168"/>
    </location>
</feature>
<feature type="transmembrane region" description="Helical" evidence="12">
    <location>
        <begin position="80"/>
        <end position="99"/>
    </location>
</feature>
<keyword evidence="14" id="KW-1185">Reference proteome</keyword>
<dbReference type="PANTHER" id="PTHR42985:SF47">
    <property type="entry name" value="INTEGRAL MEMBRANE TRANSPORT PROTEIN"/>
    <property type="match status" value="1"/>
</dbReference>
<comment type="subcellular location">
    <subcellularLocation>
        <location evidence="1">Cell membrane</location>
        <topology evidence="1">Multi-pass membrane protein</topology>
    </subcellularLocation>
</comment>
<evidence type="ECO:0000256" key="5">
    <source>
        <dbReference type="ARBA" id="ARBA00022692"/>
    </source>
</evidence>
<evidence type="ECO:0000256" key="11">
    <source>
        <dbReference type="RuleBase" id="RU362091"/>
    </source>
</evidence>
<dbReference type="Gene3D" id="1.20.1730.10">
    <property type="entry name" value="Sodium/glucose cotransporter"/>
    <property type="match status" value="1"/>
</dbReference>
<evidence type="ECO:0000313" key="14">
    <source>
        <dbReference type="Proteomes" id="UP000238430"/>
    </source>
</evidence>
<dbReference type="Pfam" id="PF00474">
    <property type="entry name" value="SSF"/>
    <property type="match status" value="1"/>
</dbReference>
<feature type="transmembrane region" description="Helical" evidence="12">
    <location>
        <begin position="44"/>
        <end position="65"/>
    </location>
</feature>
<feature type="transmembrane region" description="Helical" evidence="12">
    <location>
        <begin position="231"/>
        <end position="249"/>
    </location>
</feature>
<comment type="similarity">
    <text evidence="2 11">Belongs to the sodium:solute symporter (SSF) (TC 2.A.21) family.</text>
</comment>
<dbReference type="AlphaFoldDB" id="A0A2T1N771"/>
<feature type="transmembrane region" description="Helical" evidence="12">
    <location>
        <begin position="120"/>
        <end position="144"/>
    </location>
</feature>
<keyword evidence="7" id="KW-0915">Sodium</keyword>
<dbReference type="GO" id="GO:0005886">
    <property type="term" value="C:plasma membrane"/>
    <property type="evidence" value="ECO:0007669"/>
    <property type="project" value="UniProtKB-SubCell"/>
</dbReference>
<keyword evidence="3" id="KW-0813">Transport</keyword>
<keyword evidence="6 12" id="KW-1133">Transmembrane helix</keyword>
<keyword evidence="4" id="KW-1003">Cell membrane</keyword>
<protein>
    <submittedName>
        <fullName evidence="13">Sodium transporter</fullName>
    </submittedName>
</protein>
<dbReference type="PROSITE" id="PS50283">
    <property type="entry name" value="NA_SOLUT_SYMP_3"/>
    <property type="match status" value="1"/>
</dbReference>
<keyword evidence="8" id="KW-0406">Ion transport</keyword>
<dbReference type="InterPro" id="IPR038377">
    <property type="entry name" value="Na/Glc_symporter_sf"/>
</dbReference>
<organism evidence="13 14">
    <name type="scientific">Mesoflavibacter zeaxanthinifaciens subsp. sabulilitoris</name>
    <dbReference type="NCBI Taxonomy" id="1520893"/>
    <lineage>
        <taxon>Bacteria</taxon>
        <taxon>Pseudomonadati</taxon>
        <taxon>Bacteroidota</taxon>
        <taxon>Flavobacteriia</taxon>
        <taxon>Flavobacteriales</taxon>
        <taxon>Flavobacteriaceae</taxon>
        <taxon>Mesoflavibacter</taxon>
    </lineage>
</organism>
<dbReference type="OrthoDB" id="9803597at2"/>
<reference evidence="13 14" key="1">
    <citation type="submission" date="2018-03" db="EMBL/GenBank/DDBJ databases">
        <title>Mesoflavibacter sp. HG37 and Mesoflavibacter sp. HG96 sp.nov., two marine bacteria isolated from seawater of Western Pacific Ocean.</title>
        <authorList>
            <person name="Cheng H."/>
            <person name="Wu Y.-H."/>
            <person name="Guo L.-L."/>
            <person name="Xu X.-W."/>
        </authorList>
    </citation>
    <scope>NUCLEOTIDE SEQUENCE [LARGE SCALE GENOMIC DNA]</scope>
    <source>
        <strain evidence="13 14">KCTC 42117</strain>
    </source>
</reference>
<comment type="caution">
    <text evidence="13">The sequence shown here is derived from an EMBL/GenBank/DDBJ whole genome shotgun (WGS) entry which is preliminary data.</text>
</comment>
<feature type="transmembrane region" description="Helical" evidence="12">
    <location>
        <begin position="270"/>
        <end position="296"/>
    </location>
</feature>
<feature type="transmembrane region" description="Helical" evidence="12">
    <location>
        <begin position="180"/>
        <end position="201"/>
    </location>
</feature>
<dbReference type="NCBIfam" id="TIGR00813">
    <property type="entry name" value="sss"/>
    <property type="match status" value="1"/>
</dbReference>
<feature type="transmembrane region" description="Helical" evidence="12">
    <location>
        <begin position="445"/>
        <end position="464"/>
    </location>
</feature>
<dbReference type="InterPro" id="IPR001734">
    <property type="entry name" value="Na/solute_symporter"/>
</dbReference>
<evidence type="ECO:0000256" key="2">
    <source>
        <dbReference type="ARBA" id="ARBA00006434"/>
    </source>
</evidence>
<dbReference type="EMBL" id="PXOT01000025">
    <property type="protein sequence ID" value="PSG87721.1"/>
    <property type="molecule type" value="Genomic_DNA"/>
</dbReference>
<evidence type="ECO:0000256" key="6">
    <source>
        <dbReference type="ARBA" id="ARBA00022989"/>
    </source>
</evidence>
<name>A0A2T1N771_9FLAO</name>
<evidence type="ECO:0000256" key="1">
    <source>
        <dbReference type="ARBA" id="ARBA00004651"/>
    </source>
</evidence>
<evidence type="ECO:0000313" key="13">
    <source>
        <dbReference type="EMBL" id="PSG87721.1"/>
    </source>
</evidence>
<dbReference type="PANTHER" id="PTHR42985">
    <property type="entry name" value="SODIUM-COUPLED MONOCARBOXYLATE TRANSPORTER"/>
    <property type="match status" value="1"/>
</dbReference>
<evidence type="ECO:0000256" key="9">
    <source>
        <dbReference type="ARBA" id="ARBA00023136"/>
    </source>
</evidence>
<evidence type="ECO:0000256" key="12">
    <source>
        <dbReference type="SAM" id="Phobius"/>
    </source>
</evidence>